<evidence type="ECO:0000256" key="1">
    <source>
        <dbReference type="SAM" id="Phobius"/>
    </source>
</evidence>
<organism evidence="2 3">
    <name type="scientific">Plectus sambesii</name>
    <dbReference type="NCBI Taxonomy" id="2011161"/>
    <lineage>
        <taxon>Eukaryota</taxon>
        <taxon>Metazoa</taxon>
        <taxon>Ecdysozoa</taxon>
        <taxon>Nematoda</taxon>
        <taxon>Chromadorea</taxon>
        <taxon>Plectida</taxon>
        <taxon>Plectina</taxon>
        <taxon>Plectoidea</taxon>
        <taxon>Plectidae</taxon>
        <taxon>Plectus</taxon>
    </lineage>
</organism>
<feature type="transmembrane region" description="Helical" evidence="1">
    <location>
        <begin position="46"/>
        <end position="71"/>
    </location>
</feature>
<keyword evidence="1" id="KW-0472">Membrane</keyword>
<dbReference type="WBParaSite" id="PSAMB.scaffold6854size8687.g29216.t1">
    <property type="protein sequence ID" value="PSAMB.scaffold6854size8687.g29216.t1"/>
    <property type="gene ID" value="PSAMB.scaffold6854size8687.g29216"/>
</dbReference>
<name>A0A914X8K6_9BILA</name>
<dbReference type="AlphaFoldDB" id="A0A914X8K6"/>
<accession>A0A914X8K6</accession>
<feature type="transmembrane region" description="Helical" evidence="1">
    <location>
        <begin position="110"/>
        <end position="128"/>
    </location>
</feature>
<keyword evidence="1" id="KW-0812">Transmembrane</keyword>
<evidence type="ECO:0000313" key="3">
    <source>
        <dbReference type="WBParaSite" id="PSAMB.scaffold6854size8687.g29216.t1"/>
    </source>
</evidence>
<sequence>MHEFGKYAGPAVLVITWVLAINELIVTIAALFTFVLDPIFSKDLTWLQMVLIMSATSFYLIILFLLIIGLYEKASVLILPHCILSVARASINVLFCVFTILRGQRSVTEIFWIIGSCLFTAAIAWIEWRCYKEIRSQSQPKIADSNKPFITNSSHNFPAILTADVKKGRR</sequence>
<proteinExistence type="predicted"/>
<keyword evidence="2" id="KW-1185">Reference proteome</keyword>
<protein>
    <submittedName>
        <fullName evidence="3">Uncharacterized protein</fullName>
    </submittedName>
</protein>
<feature type="transmembrane region" description="Helical" evidence="1">
    <location>
        <begin position="12"/>
        <end position="34"/>
    </location>
</feature>
<evidence type="ECO:0000313" key="2">
    <source>
        <dbReference type="Proteomes" id="UP000887566"/>
    </source>
</evidence>
<reference evidence="3" key="1">
    <citation type="submission" date="2022-11" db="UniProtKB">
        <authorList>
            <consortium name="WormBaseParasite"/>
        </authorList>
    </citation>
    <scope>IDENTIFICATION</scope>
</reference>
<keyword evidence="1" id="KW-1133">Transmembrane helix</keyword>
<feature type="transmembrane region" description="Helical" evidence="1">
    <location>
        <begin position="83"/>
        <end position="104"/>
    </location>
</feature>
<dbReference type="Proteomes" id="UP000887566">
    <property type="component" value="Unplaced"/>
</dbReference>